<gene>
    <name evidence="1" type="ORF">AB205_0104380</name>
</gene>
<sequence length="86" mass="9635">MPPQKLLYNKHVGLFYKPFLNAHVIVQVLKRLLIKNVWIIVSTLQQFCGAPIAAFCDNGCYFIRANELCTTSAVSSALVVQSVYAF</sequence>
<dbReference type="EMBL" id="KZ061461">
    <property type="protein sequence ID" value="PIO10937.1"/>
    <property type="molecule type" value="Genomic_DNA"/>
</dbReference>
<accession>A0A2G9Q5Q7</accession>
<keyword evidence="2" id="KW-1185">Reference proteome</keyword>
<name>A0A2G9Q5Q7_AQUCT</name>
<feature type="non-terminal residue" evidence="1">
    <location>
        <position position="86"/>
    </location>
</feature>
<organism evidence="1 2">
    <name type="scientific">Aquarana catesbeiana</name>
    <name type="common">American bullfrog</name>
    <name type="synonym">Rana catesbeiana</name>
    <dbReference type="NCBI Taxonomy" id="8400"/>
    <lineage>
        <taxon>Eukaryota</taxon>
        <taxon>Metazoa</taxon>
        <taxon>Chordata</taxon>
        <taxon>Craniata</taxon>
        <taxon>Vertebrata</taxon>
        <taxon>Euteleostomi</taxon>
        <taxon>Amphibia</taxon>
        <taxon>Batrachia</taxon>
        <taxon>Anura</taxon>
        <taxon>Neobatrachia</taxon>
        <taxon>Ranoidea</taxon>
        <taxon>Ranidae</taxon>
        <taxon>Aquarana</taxon>
    </lineage>
</organism>
<evidence type="ECO:0000313" key="1">
    <source>
        <dbReference type="EMBL" id="PIO10937.1"/>
    </source>
</evidence>
<dbReference type="AlphaFoldDB" id="A0A2G9Q5Q7"/>
<dbReference type="Proteomes" id="UP000228934">
    <property type="component" value="Unassembled WGS sequence"/>
</dbReference>
<reference evidence="2" key="1">
    <citation type="journal article" date="2017" name="Nat. Commun.">
        <title>The North American bullfrog draft genome provides insight into hormonal regulation of long noncoding RNA.</title>
        <authorList>
            <person name="Hammond S.A."/>
            <person name="Warren R.L."/>
            <person name="Vandervalk B.P."/>
            <person name="Kucuk E."/>
            <person name="Khan H."/>
            <person name="Gibb E.A."/>
            <person name="Pandoh P."/>
            <person name="Kirk H."/>
            <person name="Zhao Y."/>
            <person name="Jones M."/>
            <person name="Mungall A.J."/>
            <person name="Coope R."/>
            <person name="Pleasance S."/>
            <person name="Moore R.A."/>
            <person name="Holt R.A."/>
            <person name="Round J.M."/>
            <person name="Ohora S."/>
            <person name="Walle B.V."/>
            <person name="Veldhoen N."/>
            <person name="Helbing C.C."/>
            <person name="Birol I."/>
        </authorList>
    </citation>
    <scope>NUCLEOTIDE SEQUENCE [LARGE SCALE GENOMIC DNA]</scope>
</reference>
<proteinExistence type="predicted"/>
<evidence type="ECO:0000313" key="2">
    <source>
        <dbReference type="Proteomes" id="UP000228934"/>
    </source>
</evidence>
<protein>
    <submittedName>
        <fullName evidence="1">Uncharacterized protein</fullName>
    </submittedName>
</protein>